<dbReference type="InterPro" id="IPR015942">
    <property type="entry name" value="Asp/Glu/hydantoin_racemase"/>
</dbReference>
<dbReference type="InterPro" id="IPR018187">
    <property type="entry name" value="Asp/Glu_racemase_AS_1"/>
</dbReference>
<dbReference type="PROSITE" id="PS51186">
    <property type="entry name" value="GNAT"/>
    <property type="match status" value="1"/>
</dbReference>
<dbReference type="Pfam" id="PF01177">
    <property type="entry name" value="Asp_Glu_race"/>
    <property type="match status" value="1"/>
</dbReference>
<dbReference type="Proteomes" id="UP000272888">
    <property type="component" value="Unassembled WGS sequence"/>
</dbReference>
<accession>A0A3A8PZ39</accession>
<dbReference type="EMBL" id="RAWB01000090">
    <property type="protein sequence ID" value="RKH61739.1"/>
    <property type="molecule type" value="Genomic_DNA"/>
</dbReference>
<reference evidence="3" key="1">
    <citation type="submission" date="2018-09" db="EMBL/GenBank/DDBJ databases">
        <authorList>
            <person name="Livingstone P.G."/>
            <person name="Whitworth D.E."/>
        </authorList>
    </citation>
    <scope>NUCLEOTIDE SEQUENCE [LARGE SCALE GENOMIC DNA]</scope>
    <source>
        <strain evidence="3">CA051B</strain>
    </source>
</reference>
<dbReference type="InterPro" id="IPR000182">
    <property type="entry name" value="GNAT_dom"/>
</dbReference>
<keyword evidence="3" id="KW-1185">Reference proteome</keyword>
<dbReference type="Pfam" id="PF13508">
    <property type="entry name" value="Acetyltransf_7"/>
    <property type="match status" value="1"/>
</dbReference>
<evidence type="ECO:0000313" key="3">
    <source>
        <dbReference type="Proteomes" id="UP000272888"/>
    </source>
</evidence>
<gene>
    <name evidence="2" type="ORF">D7V93_11330</name>
</gene>
<dbReference type="PANTHER" id="PTHR43233">
    <property type="entry name" value="FAMILY N-ACETYLTRANSFERASE, PUTATIVE (AFU_ORTHOLOGUE AFUA_6G03350)-RELATED"/>
    <property type="match status" value="1"/>
</dbReference>
<dbReference type="AlphaFoldDB" id="A0A3A8PZ39"/>
<dbReference type="SUPFAM" id="SSF55729">
    <property type="entry name" value="Acyl-CoA N-acyltransferases (Nat)"/>
    <property type="match status" value="1"/>
</dbReference>
<dbReference type="Gene3D" id="3.40.630.30">
    <property type="match status" value="1"/>
</dbReference>
<evidence type="ECO:0000259" key="1">
    <source>
        <dbReference type="PROSITE" id="PS51186"/>
    </source>
</evidence>
<keyword evidence="2" id="KW-0808">Transferase</keyword>
<dbReference type="CDD" id="cd04301">
    <property type="entry name" value="NAT_SF"/>
    <property type="match status" value="1"/>
</dbReference>
<dbReference type="InterPro" id="IPR053144">
    <property type="entry name" value="Acetyltransferase_Butenolide"/>
</dbReference>
<dbReference type="SUPFAM" id="SSF53681">
    <property type="entry name" value="Aspartate/glutamate racemase"/>
    <property type="match status" value="2"/>
</dbReference>
<dbReference type="GO" id="GO:0047661">
    <property type="term" value="F:amino-acid racemase activity"/>
    <property type="evidence" value="ECO:0007669"/>
    <property type="project" value="InterPro"/>
</dbReference>
<dbReference type="Gene3D" id="3.40.50.1860">
    <property type="match status" value="2"/>
</dbReference>
<dbReference type="InterPro" id="IPR001920">
    <property type="entry name" value="Asp/Glu_race"/>
</dbReference>
<evidence type="ECO:0000313" key="2">
    <source>
        <dbReference type="EMBL" id="RKH61739.1"/>
    </source>
</evidence>
<dbReference type="PANTHER" id="PTHR43233:SF1">
    <property type="entry name" value="FAMILY N-ACETYLTRANSFERASE, PUTATIVE (AFU_ORTHOLOGUE AFUA_6G03350)-RELATED"/>
    <property type="match status" value="1"/>
</dbReference>
<proteinExistence type="predicted"/>
<organism evidence="2 3">
    <name type="scientific">Corallococcus llansteffanensis</name>
    <dbReference type="NCBI Taxonomy" id="2316731"/>
    <lineage>
        <taxon>Bacteria</taxon>
        <taxon>Pseudomonadati</taxon>
        <taxon>Myxococcota</taxon>
        <taxon>Myxococcia</taxon>
        <taxon>Myxococcales</taxon>
        <taxon>Cystobacterineae</taxon>
        <taxon>Myxococcaceae</taxon>
        <taxon>Corallococcus</taxon>
    </lineage>
</organism>
<dbReference type="PROSITE" id="PS00923">
    <property type="entry name" value="ASP_GLU_RACEMASE_1"/>
    <property type="match status" value="1"/>
</dbReference>
<name>A0A3A8PZ39_9BACT</name>
<dbReference type="GO" id="GO:0016747">
    <property type="term" value="F:acyltransferase activity, transferring groups other than amino-acyl groups"/>
    <property type="evidence" value="ECO:0007669"/>
    <property type="project" value="InterPro"/>
</dbReference>
<dbReference type="InterPro" id="IPR016181">
    <property type="entry name" value="Acyl_CoA_acyltransferase"/>
</dbReference>
<comment type="caution">
    <text evidence="2">The sequence shown here is derived from an EMBL/GenBank/DDBJ whole genome shotgun (WGS) entry which is preliminary data.</text>
</comment>
<feature type="domain" description="N-acetyltransferase" evidence="1">
    <location>
        <begin position="249"/>
        <end position="385"/>
    </location>
</feature>
<sequence length="385" mass="42608">MPQPTIGILAGMGPRSTAPFIELVLTECQRQYGATNDIDFPKMMICSLPAPFYPDRPTDHAAMEATLREGLQDVARTGADFIAIPCNTAHVYHSSLATSIDVPLLNMVRLTVDSLPDTSRSIALIAARPTVESGIYQEGLRRMGKRVVDLDWQGQVDQLIGSTRGSRDAAVFRSGWASLVERAALAGADTMLIACMDLSAIKVHLDTELQVLDAGECLAREIVGRWLSLRAHDAGLAVFHERRRGRFKVTTDPKQLDAQSIHASLTRSYWAEGISKDLVARSLQRSLCFGLFDEDRQVGFARVITDHATFAYLCDVYVLEEYHGQGLGTWLVEAVAEHPSLAKVRRFVLATRDAHGLYAKFGFTPLQAPDRFMEIFRPQVYKSKG</sequence>
<protein>
    <submittedName>
        <fullName evidence="2">GNAT family N-acetyltransferase</fullName>
    </submittedName>
</protein>